<sequence length="305" mass="33231">MATFKTYDSVGAKEDVSSVISMLTPHKVPFSTSIGSEVVKQKVYQWQEDELDPAQDNAQVEGFDATEEDCNTTEMLQNTTQILSRTIKLSGSLQATDHHGRANELARQLVKKGKSLRLDLERANVGVDQAMVLGSDAVARRFASASQLIHADNKIDAAGAAISETLVKQAIRTAYDAGSDGAETFMVKPTDAEAISEFAGSADRVRDVGINPSKVIVKVDIYTTALGTLRVTINREIKSDFALLYDPSMWKQTNLKGRSWFRETLAKTGDNTKIMLAGEYGLKHENRKGAVLLEALDVTGTDADD</sequence>
<organism evidence="1 2">
    <name type="scientific">Tardibacter chloracetimidivorans</name>
    <dbReference type="NCBI Taxonomy" id="1921510"/>
    <lineage>
        <taxon>Bacteria</taxon>
        <taxon>Pseudomonadati</taxon>
        <taxon>Pseudomonadota</taxon>
        <taxon>Alphaproteobacteria</taxon>
        <taxon>Sphingomonadales</taxon>
        <taxon>Sphingomonadaceae</taxon>
        <taxon>Tardibacter</taxon>
    </lineage>
</organism>
<proteinExistence type="predicted"/>
<accession>A0A1L3ZSB2</accession>
<name>A0A1L3ZSB2_9SPHN</name>
<keyword evidence="2" id="KW-1185">Reference proteome</keyword>
<evidence type="ECO:0008006" key="3">
    <source>
        <dbReference type="Google" id="ProtNLM"/>
    </source>
</evidence>
<dbReference type="KEGG" id="sphj:BSL82_03660"/>
<dbReference type="RefSeq" id="WP_072596080.1">
    <property type="nucleotide sequence ID" value="NZ_CP018221.1"/>
</dbReference>
<dbReference type="Pfam" id="PF17236">
    <property type="entry name" value="SU10_MCP"/>
    <property type="match status" value="1"/>
</dbReference>
<dbReference type="AlphaFoldDB" id="A0A1L3ZSB2"/>
<gene>
    <name evidence="1" type="ORF">BSL82_03660</name>
</gene>
<protein>
    <recommendedName>
        <fullName evidence="3">Head protein</fullName>
    </recommendedName>
</protein>
<reference evidence="2" key="1">
    <citation type="submission" date="2016-11" db="EMBL/GenBank/DDBJ databases">
        <title>Complete Genome Sequence of alachlor-degrading Sphingomonas sp. strain JJ-A5.</title>
        <authorList>
            <person name="Lee H."/>
            <person name="Ka J.-O."/>
        </authorList>
    </citation>
    <scope>NUCLEOTIDE SEQUENCE [LARGE SCALE GENOMIC DNA]</scope>
    <source>
        <strain evidence="2">JJ-A5</strain>
    </source>
</reference>
<dbReference type="OrthoDB" id="7064574at2"/>
<dbReference type="STRING" id="1921510.BSL82_03660"/>
<dbReference type="InterPro" id="IPR035198">
    <property type="entry name" value="SU10_MCP"/>
</dbReference>
<dbReference type="EMBL" id="CP018221">
    <property type="protein sequence ID" value="API58513.1"/>
    <property type="molecule type" value="Genomic_DNA"/>
</dbReference>
<dbReference type="Proteomes" id="UP000182063">
    <property type="component" value="Chromosome"/>
</dbReference>
<evidence type="ECO:0000313" key="2">
    <source>
        <dbReference type="Proteomes" id="UP000182063"/>
    </source>
</evidence>
<evidence type="ECO:0000313" key="1">
    <source>
        <dbReference type="EMBL" id="API58513.1"/>
    </source>
</evidence>